<evidence type="ECO:0000313" key="2">
    <source>
        <dbReference type="Proteomes" id="UP001626550"/>
    </source>
</evidence>
<gene>
    <name evidence="1" type="ORF">Ciccas_009507</name>
</gene>
<accession>A0ABD2PWV1</accession>
<proteinExistence type="predicted"/>
<organism evidence="1 2">
    <name type="scientific">Cichlidogyrus casuarinus</name>
    <dbReference type="NCBI Taxonomy" id="1844966"/>
    <lineage>
        <taxon>Eukaryota</taxon>
        <taxon>Metazoa</taxon>
        <taxon>Spiralia</taxon>
        <taxon>Lophotrochozoa</taxon>
        <taxon>Platyhelminthes</taxon>
        <taxon>Monogenea</taxon>
        <taxon>Monopisthocotylea</taxon>
        <taxon>Dactylogyridea</taxon>
        <taxon>Ancyrocephalidae</taxon>
        <taxon>Cichlidogyrus</taxon>
    </lineage>
</organism>
<dbReference type="AlphaFoldDB" id="A0ABD2PWV1"/>
<evidence type="ECO:0000313" key="1">
    <source>
        <dbReference type="EMBL" id="KAL3311909.1"/>
    </source>
</evidence>
<dbReference type="Proteomes" id="UP001626550">
    <property type="component" value="Unassembled WGS sequence"/>
</dbReference>
<keyword evidence="2" id="KW-1185">Reference proteome</keyword>
<dbReference type="EMBL" id="JBJKFK010001960">
    <property type="protein sequence ID" value="KAL3311909.1"/>
    <property type="molecule type" value="Genomic_DNA"/>
</dbReference>
<protein>
    <submittedName>
        <fullName evidence="1">Uncharacterized protein</fullName>
    </submittedName>
</protein>
<sequence length="128" mass="14227">MNAAIPSSNRAHRNYRIKYIEDTDFGILEACLVSVANRIVNESESDPHINDCLSIAQEVIDNFTGLQVLVVSCLYESERDIIQALNDKHGTALDSNCDSLVNKYIVNYLNATAQAMVSKLASNFINIF</sequence>
<name>A0ABD2PWV1_9PLAT</name>
<comment type="caution">
    <text evidence="1">The sequence shown here is derived from an EMBL/GenBank/DDBJ whole genome shotgun (WGS) entry which is preliminary data.</text>
</comment>
<reference evidence="1 2" key="1">
    <citation type="submission" date="2024-11" db="EMBL/GenBank/DDBJ databases">
        <title>Adaptive evolution of stress response genes in parasites aligns with host niche diversity.</title>
        <authorList>
            <person name="Hahn C."/>
            <person name="Resl P."/>
        </authorList>
    </citation>
    <scope>NUCLEOTIDE SEQUENCE [LARGE SCALE GENOMIC DNA]</scope>
    <source>
        <strain evidence="1">EGGRZ-B1_66</strain>
        <tissue evidence="1">Body</tissue>
    </source>
</reference>